<evidence type="ECO:0000313" key="2">
    <source>
        <dbReference type="Proteomes" id="UP000805649"/>
    </source>
</evidence>
<proteinExistence type="predicted"/>
<reference evidence="1 2" key="1">
    <citation type="journal article" date="2020" name="Phytopathology">
        <title>Genome Sequence Resources of Colletotrichum truncatum, C. plurivorum, C. musicola, and C. sojae: Four Species Pathogenic to Soybean (Glycine max).</title>
        <authorList>
            <person name="Rogerio F."/>
            <person name="Boufleur T.R."/>
            <person name="Ciampi-Guillardi M."/>
            <person name="Sukno S.A."/>
            <person name="Thon M.R."/>
            <person name="Massola Junior N.S."/>
            <person name="Baroncelli R."/>
        </authorList>
    </citation>
    <scope>NUCLEOTIDE SEQUENCE [LARGE SCALE GENOMIC DNA]</scope>
    <source>
        <strain evidence="1 2">CMES1059</strain>
    </source>
</reference>
<evidence type="ECO:0000313" key="1">
    <source>
        <dbReference type="EMBL" id="KAL0937521.1"/>
    </source>
</evidence>
<dbReference type="Proteomes" id="UP000805649">
    <property type="component" value="Unassembled WGS sequence"/>
</dbReference>
<dbReference type="EMBL" id="VUJX02000004">
    <property type="protein sequence ID" value="KAL0937521.1"/>
    <property type="molecule type" value="Genomic_DNA"/>
</dbReference>
<gene>
    <name evidence="1" type="ORF">CTRU02_207252</name>
</gene>
<organism evidence="1 2">
    <name type="scientific">Colletotrichum truncatum</name>
    <name type="common">Anthracnose fungus</name>
    <name type="synonym">Colletotrichum capsici</name>
    <dbReference type="NCBI Taxonomy" id="5467"/>
    <lineage>
        <taxon>Eukaryota</taxon>
        <taxon>Fungi</taxon>
        <taxon>Dikarya</taxon>
        <taxon>Ascomycota</taxon>
        <taxon>Pezizomycotina</taxon>
        <taxon>Sordariomycetes</taxon>
        <taxon>Hypocreomycetidae</taxon>
        <taxon>Glomerellales</taxon>
        <taxon>Glomerellaceae</taxon>
        <taxon>Colletotrichum</taxon>
        <taxon>Colletotrichum truncatum species complex</taxon>
    </lineage>
</organism>
<name>A0ACC3Z0B7_COLTU</name>
<sequence length="303" mass="32253">MNPTPLASGDSLRRRRRSVSTSSSISVSFDELSESDNKSPRKRIKIANASGAAGTRTALPKKRVILKKTGVSSGNNISGKDKTQMSTAAPAPPGPGERGEREIECVPCLKSLVKGNGDGICKNGPADRCVGCAPGIYAGLCVPIPAVVRDLARDLRTATKRRYRDDISVGEASGLDKKLKELRTAIQMVLERSDVITATVISDAFATEVVSKPVHTLAAPAAPAVPAIPVAPSTVHASVQKEEHKNVVQAVLPGVPASPVQPVVPQGFADYNERRDRFLDAVEPLVNSVFIPAVSRFLDRYFK</sequence>
<keyword evidence="2" id="KW-1185">Reference proteome</keyword>
<accession>A0ACC3Z0B7</accession>
<comment type="caution">
    <text evidence="1">The sequence shown here is derived from an EMBL/GenBank/DDBJ whole genome shotgun (WGS) entry which is preliminary data.</text>
</comment>
<protein>
    <submittedName>
        <fullName evidence="1">Uncharacterized protein</fullName>
    </submittedName>
</protein>